<name>A0A9R1WEK7_LACSA</name>
<dbReference type="Pfam" id="PF09239">
    <property type="entry name" value="Topo-VIb_trans"/>
    <property type="match status" value="1"/>
</dbReference>
<dbReference type="CDD" id="cd00823">
    <property type="entry name" value="TopoIIB_Trans"/>
    <property type="match status" value="1"/>
</dbReference>
<dbReference type="Gene3D" id="4.10.60.10">
    <property type="entry name" value="Zinc finger, CCHC-type"/>
    <property type="match status" value="1"/>
</dbReference>
<dbReference type="GO" id="GO:0003918">
    <property type="term" value="F:DNA topoisomerase type II (double strand cut, ATP-hydrolyzing) activity"/>
    <property type="evidence" value="ECO:0007669"/>
    <property type="project" value="InterPro"/>
</dbReference>
<keyword evidence="1" id="KW-0863">Zinc-finger</keyword>
<dbReference type="InterPro" id="IPR020568">
    <property type="entry name" value="Ribosomal_Su5_D2-typ_SF"/>
</dbReference>
<feature type="domain" description="CCHC-type" evidence="3">
    <location>
        <begin position="476"/>
        <end position="492"/>
    </location>
</feature>
<dbReference type="Proteomes" id="UP000235145">
    <property type="component" value="Unassembled WGS sequence"/>
</dbReference>
<dbReference type="InterPro" id="IPR015320">
    <property type="entry name" value="TopoVI_B_transducer"/>
</dbReference>
<dbReference type="SMART" id="SM00343">
    <property type="entry name" value="ZnF_C2HC"/>
    <property type="match status" value="1"/>
</dbReference>
<gene>
    <name evidence="4" type="ORF">LSAT_V11C100048400</name>
</gene>
<feature type="region of interest" description="Disordered" evidence="2">
    <location>
        <begin position="446"/>
        <end position="468"/>
    </location>
</feature>
<dbReference type="PANTHER" id="PTHR48444:SF1">
    <property type="entry name" value="DNA TOPOISOMERASE 6 SUBUNIT B"/>
    <property type="match status" value="1"/>
</dbReference>
<dbReference type="Gene3D" id="1.10.8.50">
    <property type="match status" value="1"/>
</dbReference>
<dbReference type="InterPro" id="IPR014721">
    <property type="entry name" value="Ribsml_uS5_D2-typ_fold_subgr"/>
</dbReference>
<dbReference type="GO" id="GO:0003677">
    <property type="term" value="F:DNA binding"/>
    <property type="evidence" value="ECO:0007669"/>
    <property type="project" value="InterPro"/>
</dbReference>
<dbReference type="PANTHER" id="PTHR48444">
    <property type="entry name" value="DNA TOPOISOMERASE 6 SUBUNIT B"/>
    <property type="match status" value="1"/>
</dbReference>
<dbReference type="Gene3D" id="3.30.565.10">
    <property type="entry name" value="Histidine kinase-like ATPase, C-terminal domain"/>
    <property type="match status" value="3"/>
</dbReference>
<dbReference type="InterPro" id="IPR036875">
    <property type="entry name" value="Znf_CCHC_sf"/>
</dbReference>
<dbReference type="Gene3D" id="3.30.230.10">
    <property type="match status" value="1"/>
</dbReference>
<dbReference type="SUPFAM" id="SSF57756">
    <property type="entry name" value="Retrovirus zinc finger-like domains"/>
    <property type="match status" value="1"/>
</dbReference>
<feature type="region of interest" description="Disordered" evidence="2">
    <location>
        <begin position="1"/>
        <end position="23"/>
    </location>
</feature>
<dbReference type="GO" id="GO:0003916">
    <property type="term" value="F:DNA topoisomerase activity"/>
    <property type="evidence" value="ECO:0000318"/>
    <property type="project" value="GO_Central"/>
</dbReference>
<evidence type="ECO:0000256" key="1">
    <source>
        <dbReference type="PROSITE-ProRule" id="PRU00047"/>
    </source>
</evidence>
<dbReference type="AlphaFoldDB" id="A0A9R1WEK7"/>
<dbReference type="GO" id="GO:0008270">
    <property type="term" value="F:zinc ion binding"/>
    <property type="evidence" value="ECO:0007669"/>
    <property type="project" value="UniProtKB-KW"/>
</dbReference>
<evidence type="ECO:0000313" key="5">
    <source>
        <dbReference type="Proteomes" id="UP000235145"/>
    </source>
</evidence>
<sequence length="879" mass="99041">MESGGSKGESKTTGKRKAGDLNQKSPLVFSESLAEFFAENENIAGFDNPGKSLYSTVKELVENALDSAESIRELPLVEVTIEELNRSKFNSMIDDDFETLKDSEKRLRKKSALGKKVEEVATAKPSVKVPVWSIVMLLFLTYKDDAVLFRKKYGVKQTRGKFGFGGAKMVSIWSKMSTGEPIEIYSSMKNENYATHCTLDVDIDSALGTSLIKEVGVKEKRMSLVKEGGLLTYQVPVLTLTNYPVWAVKVKSIMDAHGIWETVEPKTLDKAPDQKKSKQALAFLFQAIPEDMVLQMASYTDPKQVWDGLKTRYLGVDRVRTARLATLKRELESLRMKEDETVDDFVMKLSGLASKARSLEYELEEGDLVKRLLDSMPKSFLQIVASIEQCFELDSMLFDEAVGRLKAYEERIRGTEKVEDTQGGLLLASEEKSHVCKHCGNGRSNRDDFGHGRGRGRGSAKSRDGNERVRDKSHVRCYKCGELGHYKNECPKWEKEEAGQIEEEPALNIPHIHLHEKIGGNENWHGAEIKVVIEGNWTAYGSKILEYMRQMAVITPYAEFKFRFVAVTPDENGNGVVEKSYPRLTEEMPPVPVETKYHPSAVDSLHIIQRMIAQTKNHNLLEFLQHEFVNISNDQAQRLIAKMGPDVTSETQVNSLTLLQIAYMHHLFQHTKFDDPSGNCLAPLGDESFCEGIYKVLQPKMVATYTAKSAQVYQGHPFIVEAGVSLGGKYFKQGINIFRFANRVPLLFEQDADVVTTTAMKRIKWKRYKINKMQEKIGVFVNIISTKIPFKGTGMEYIGDDISEIAEAVKTCLEDCCNQLKSLIIKQNMDFYIDQAATACASITEIGRDLNGPDTKVWTKEELVRDFREDCKKAGLITD</sequence>
<organism evidence="4 5">
    <name type="scientific">Lactuca sativa</name>
    <name type="common">Garden lettuce</name>
    <dbReference type="NCBI Taxonomy" id="4236"/>
    <lineage>
        <taxon>Eukaryota</taxon>
        <taxon>Viridiplantae</taxon>
        <taxon>Streptophyta</taxon>
        <taxon>Embryophyta</taxon>
        <taxon>Tracheophyta</taxon>
        <taxon>Spermatophyta</taxon>
        <taxon>Magnoliopsida</taxon>
        <taxon>eudicotyledons</taxon>
        <taxon>Gunneridae</taxon>
        <taxon>Pentapetalae</taxon>
        <taxon>asterids</taxon>
        <taxon>campanulids</taxon>
        <taxon>Asterales</taxon>
        <taxon>Asteraceae</taxon>
        <taxon>Cichorioideae</taxon>
        <taxon>Cichorieae</taxon>
        <taxon>Lactucinae</taxon>
        <taxon>Lactuca</taxon>
    </lineage>
</organism>
<dbReference type="Pfam" id="PF14223">
    <property type="entry name" value="Retrotran_gag_2"/>
    <property type="match status" value="1"/>
</dbReference>
<dbReference type="SUPFAM" id="SSF54211">
    <property type="entry name" value="Ribosomal protein S5 domain 2-like"/>
    <property type="match status" value="1"/>
</dbReference>
<evidence type="ECO:0000259" key="3">
    <source>
        <dbReference type="PROSITE" id="PS50158"/>
    </source>
</evidence>
<dbReference type="GO" id="GO:0006265">
    <property type="term" value="P:DNA topological change"/>
    <property type="evidence" value="ECO:0007669"/>
    <property type="project" value="InterPro"/>
</dbReference>
<dbReference type="InterPro" id="IPR001878">
    <property type="entry name" value="Znf_CCHC"/>
</dbReference>
<keyword evidence="1" id="KW-0862">Zinc</keyword>
<dbReference type="PROSITE" id="PS50158">
    <property type="entry name" value="ZF_CCHC"/>
    <property type="match status" value="1"/>
</dbReference>
<comment type="caution">
    <text evidence="4">The sequence shown here is derived from an EMBL/GenBank/DDBJ whole genome shotgun (WGS) entry which is preliminary data.</text>
</comment>
<keyword evidence="5" id="KW-1185">Reference proteome</keyword>
<evidence type="ECO:0000313" key="4">
    <source>
        <dbReference type="EMBL" id="KAJ0225277.1"/>
    </source>
</evidence>
<accession>A0A9R1WEK7</accession>
<dbReference type="InterPro" id="IPR036890">
    <property type="entry name" value="HATPase_C_sf"/>
</dbReference>
<evidence type="ECO:0000256" key="2">
    <source>
        <dbReference type="SAM" id="MobiDB-lite"/>
    </source>
</evidence>
<keyword evidence="1" id="KW-0479">Metal-binding</keyword>
<dbReference type="Pfam" id="PF00098">
    <property type="entry name" value="zf-CCHC"/>
    <property type="match status" value="1"/>
</dbReference>
<proteinExistence type="predicted"/>
<protein>
    <recommendedName>
        <fullName evidence="3">CCHC-type domain-containing protein</fullName>
    </recommendedName>
</protein>
<reference evidence="4 5" key="1">
    <citation type="journal article" date="2017" name="Nat. Commun.">
        <title>Genome assembly with in vitro proximity ligation data and whole-genome triplication in lettuce.</title>
        <authorList>
            <person name="Reyes-Chin-Wo S."/>
            <person name="Wang Z."/>
            <person name="Yang X."/>
            <person name="Kozik A."/>
            <person name="Arikit S."/>
            <person name="Song C."/>
            <person name="Xia L."/>
            <person name="Froenicke L."/>
            <person name="Lavelle D.O."/>
            <person name="Truco M.J."/>
            <person name="Xia R."/>
            <person name="Zhu S."/>
            <person name="Xu C."/>
            <person name="Xu H."/>
            <person name="Xu X."/>
            <person name="Cox K."/>
            <person name="Korf I."/>
            <person name="Meyers B.C."/>
            <person name="Michelmore R.W."/>
        </authorList>
    </citation>
    <scope>NUCLEOTIDE SEQUENCE [LARGE SCALE GENOMIC DNA]</scope>
    <source>
        <strain evidence="5">cv. Salinas</strain>
        <tissue evidence="4">Seedlings</tissue>
    </source>
</reference>
<dbReference type="EMBL" id="NBSK02000001">
    <property type="protein sequence ID" value="KAJ0225277.1"/>
    <property type="molecule type" value="Genomic_DNA"/>
</dbReference>